<feature type="transmembrane region" description="Helical" evidence="5">
    <location>
        <begin position="166"/>
        <end position="186"/>
    </location>
</feature>
<dbReference type="Proteomes" id="UP001217918">
    <property type="component" value="Unassembled WGS sequence"/>
</dbReference>
<feature type="transmembrane region" description="Helical" evidence="5">
    <location>
        <begin position="446"/>
        <end position="468"/>
    </location>
</feature>
<keyword evidence="2 5" id="KW-0812">Transmembrane</keyword>
<feature type="transmembrane region" description="Helical" evidence="5">
    <location>
        <begin position="137"/>
        <end position="160"/>
    </location>
</feature>
<evidence type="ECO:0000256" key="2">
    <source>
        <dbReference type="ARBA" id="ARBA00022692"/>
    </source>
</evidence>
<evidence type="ECO:0000256" key="4">
    <source>
        <dbReference type="ARBA" id="ARBA00023136"/>
    </source>
</evidence>
<reference evidence="7" key="1">
    <citation type="journal article" date="2023" name="Mol. Plant Microbe Interact.">
        <title>Elucidating the Obligate Nature and Biological Capacity of an Invasive Fungal Corn Pathogen.</title>
        <authorList>
            <person name="MacCready J.S."/>
            <person name="Roggenkamp E.M."/>
            <person name="Gdanetz K."/>
            <person name="Chilvers M.I."/>
        </authorList>
    </citation>
    <scope>NUCLEOTIDE SEQUENCE</scope>
    <source>
        <strain evidence="7">PM02</strain>
    </source>
</reference>
<feature type="transmembrane region" description="Helical" evidence="5">
    <location>
        <begin position="237"/>
        <end position="255"/>
    </location>
</feature>
<dbReference type="SUPFAM" id="SSF103473">
    <property type="entry name" value="MFS general substrate transporter"/>
    <property type="match status" value="1"/>
</dbReference>
<dbReference type="InterPro" id="IPR036259">
    <property type="entry name" value="MFS_trans_sf"/>
</dbReference>
<dbReference type="PANTHER" id="PTHR42718:SF1">
    <property type="entry name" value="LOW AFFINITY AMMONIUM TRANSPORTER"/>
    <property type="match status" value="1"/>
</dbReference>
<accession>A0AAD9IDM7</accession>
<dbReference type="AlphaFoldDB" id="A0AAD9IDM7"/>
<keyword evidence="8" id="KW-1185">Reference proteome</keyword>
<dbReference type="PROSITE" id="PS50850">
    <property type="entry name" value="MFS"/>
    <property type="match status" value="1"/>
</dbReference>
<feature type="transmembrane region" description="Helical" evidence="5">
    <location>
        <begin position="206"/>
        <end position="225"/>
    </location>
</feature>
<protein>
    <recommendedName>
        <fullName evidence="6">Major facilitator superfamily (MFS) profile domain-containing protein</fullName>
    </recommendedName>
</protein>
<evidence type="ECO:0000313" key="7">
    <source>
        <dbReference type="EMBL" id="KAK2074827.1"/>
    </source>
</evidence>
<comment type="subcellular location">
    <subcellularLocation>
        <location evidence="1">Membrane</location>
        <topology evidence="1">Multi-pass membrane protein</topology>
    </subcellularLocation>
</comment>
<feature type="domain" description="Major facilitator superfamily (MFS) profile" evidence="6">
    <location>
        <begin position="7"/>
        <end position="473"/>
    </location>
</feature>
<feature type="transmembrane region" description="Helical" evidence="5">
    <location>
        <begin position="77"/>
        <end position="101"/>
    </location>
</feature>
<feature type="transmembrane region" description="Helical" evidence="5">
    <location>
        <begin position="46"/>
        <end position="65"/>
    </location>
</feature>
<keyword evidence="4 5" id="KW-0472">Membrane</keyword>
<sequence length="494" mass="52639">MSLRREVVFVLTVCSAQLTTQAGMAQAAGTMHIIGDWYGLSSPGDLAWFMAAYSLSVGTFILVSGRFGDLFGHKKMVVIGYVWFALWSLVAGCAAFTSHFLFNVARALQGIGPAILLPNALAILGSSYPPGTRKNMVFAIFGAMAPSGGCLGHTFGVLFALAWWPWAYWALALLLVGLAVLSAVVVPSQPVEAPVRLDFRAKVRELDLAGAVVGITALVLINVAWNQAPSAGWSTPHVYLLLLLGLLLLPVFFYVELRLAPKPLLPLQALRSPELGFVLGCIACGWSCFGIWYYYLWQFYLTVRQVPPLLGAAYFAPAPVAGALASLATGRMLGRVGPAWTMVCALTAFLAGICLEATLPAQQTYWANGFLTAVVMPFGMDMSFPAATVLLSNAVPRRHQGIAASLVNTVVNYSISLALGCAGTAEAYVAAGRDATPEDRLRGYRAAWYVGIGIAGLGWALSLVFVLYRSRARTRSRKAVAAAAEAAEGSDSSK</sequence>
<organism evidence="7 8">
    <name type="scientific">Phyllachora maydis</name>
    <dbReference type="NCBI Taxonomy" id="1825666"/>
    <lineage>
        <taxon>Eukaryota</taxon>
        <taxon>Fungi</taxon>
        <taxon>Dikarya</taxon>
        <taxon>Ascomycota</taxon>
        <taxon>Pezizomycotina</taxon>
        <taxon>Sordariomycetes</taxon>
        <taxon>Sordariomycetidae</taxon>
        <taxon>Phyllachorales</taxon>
        <taxon>Phyllachoraceae</taxon>
        <taxon>Phyllachora</taxon>
    </lineage>
</organism>
<feature type="transmembrane region" description="Helical" evidence="5">
    <location>
        <begin position="107"/>
        <end position="125"/>
    </location>
</feature>
<dbReference type="Gene3D" id="1.20.1720.10">
    <property type="entry name" value="Multidrug resistance protein D"/>
    <property type="match status" value="1"/>
</dbReference>
<dbReference type="GO" id="GO:0016020">
    <property type="term" value="C:membrane"/>
    <property type="evidence" value="ECO:0007669"/>
    <property type="project" value="UniProtKB-SubCell"/>
</dbReference>
<dbReference type="CDD" id="cd17476">
    <property type="entry name" value="MFS_Amf1_MDR_like"/>
    <property type="match status" value="1"/>
</dbReference>
<gene>
    <name evidence="7" type="ORF">P8C59_009001</name>
</gene>
<dbReference type="PANTHER" id="PTHR42718">
    <property type="entry name" value="MAJOR FACILITATOR SUPERFAMILY MULTIDRUG TRANSPORTER MFSC"/>
    <property type="match status" value="1"/>
</dbReference>
<comment type="caution">
    <text evidence="7">The sequence shown here is derived from an EMBL/GenBank/DDBJ whole genome shotgun (WGS) entry which is preliminary data.</text>
</comment>
<dbReference type="InterPro" id="IPR011701">
    <property type="entry name" value="MFS"/>
</dbReference>
<feature type="transmembrane region" description="Helical" evidence="5">
    <location>
        <begin position="309"/>
        <end position="327"/>
    </location>
</feature>
<feature type="transmembrane region" description="Helical" evidence="5">
    <location>
        <begin position="275"/>
        <end position="297"/>
    </location>
</feature>
<evidence type="ECO:0000256" key="3">
    <source>
        <dbReference type="ARBA" id="ARBA00022989"/>
    </source>
</evidence>
<feature type="transmembrane region" description="Helical" evidence="5">
    <location>
        <begin position="410"/>
        <end position="431"/>
    </location>
</feature>
<keyword evidence="3 5" id="KW-1133">Transmembrane helix</keyword>
<name>A0AAD9IDM7_9PEZI</name>
<proteinExistence type="predicted"/>
<feature type="transmembrane region" description="Helical" evidence="5">
    <location>
        <begin position="339"/>
        <end position="359"/>
    </location>
</feature>
<dbReference type="EMBL" id="JAQQPM010000008">
    <property type="protein sequence ID" value="KAK2074827.1"/>
    <property type="molecule type" value="Genomic_DNA"/>
</dbReference>
<dbReference type="GO" id="GO:0022857">
    <property type="term" value="F:transmembrane transporter activity"/>
    <property type="evidence" value="ECO:0007669"/>
    <property type="project" value="InterPro"/>
</dbReference>
<evidence type="ECO:0000313" key="8">
    <source>
        <dbReference type="Proteomes" id="UP001217918"/>
    </source>
</evidence>
<evidence type="ECO:0000256" key="1">
    <source>
        <dbReference type="ARBA" id="ARBA00004141"/>
    </source>
</evidence>
<feature type="transmembrane region" description="Helical" evidence="5">
    <location>
        <begin position="365"/>
        <end position="390"/>
    </location>
</feature>
<evidence type="ECO:0000256" key="5">
    <source>
        <dbReference type="SAM" id="Phobius"/>
    </source>
</evidence>
<dbReference type="Pfam" id="PF07690">
    <property type="entry name" value="MFS_1"/>
    <property type="match status" value="1"/>
</dbReference>
<dbReference type="InterPro" id="IPR020846">
    <property type="entry name" value="MFS_dom"/>
</dbReference>
<evidence type="ECO:0000259" key="6">
    <source>
        <dbReference type="PROSITE" id="PS50850"/>
    </source>
</evidence>
<dbReference type="Gene3D" id="1.20.1250.20">
    <property type="entry name" value="MFS general substrate transporter like domains"/>
    <property type="match status" value="1"/>
</dbReference>